<feature type="region of interest" description="Disordered" evidence="1">
    <location>
        <begin position="1"/>
        <end position="35"/>
    </location>
</feature>
<proteinExistence type="predicted"/>
<evidence type="ECO:0000313" key="3">
    <source>
        <dbReference type="Proteomes" id="UP001066276"/>
    </source>
</evidence>
<name>A0AAV7MLP3_PLEWA</name>
<dbReference type="Proteomes" id="UP001066276">
    <property type="component" value="Chromosome 9"/>
</dbReference>
<comment type="caution">
    <text evidence="2">The sequence shown here is derived from an EMBL/GenBank/DDBJ whole genome shotgun (WGS) entry which is preliminary data.</text>
</comment>
<gene>
    <name evidence="2" type="ORF">NDU88_001909</name>
</gene>
<reference evidence="2" key="1">
    <citation type="journal article" date="2022" name="bioRxiv">
        <title>Sequencing and chromosome-scale assembly of the giantPleurodeles waltlgenome.</title>
        <authorList>
            <person name="Brown T."/>
            <person name="Elewa A."/>
            <person name="Iarovenko S."/>
            <person name="Subramanian E."/>
            <person name="Araus A.J."/>
            <person name="Petzold A."/>
            <person name="Susuki M."/>
            <person name="Suzuki K.-i.T."/>
            <person name="Hayashi T."/>
            <person name="Toyoda A."/>
            <person name="Oliveira C."/>
            <person name="Osipova E."/>
            <person name="Leigh N.D."/>
            <person name="Simon A."/>
            <person name="Yun M.H."/>
        </authorList>
    </citation>
    <scope>NUCLEOTIDE SEQUENCE</scope>
    <source>
        <strain evidence="2">20211129_DDA</strain>
        <tissue evidence="2">Liver</tissue>
    </source>
</reference>
<evidence type="ECO:0000313" key="2">
    <source>
        <dbReference type="EMBL" id="KAJ1104498.1"/>
    </source>
</evidence>
<evidence type="ECO:0000256" key="1">
    <source>
        <dbReference type="SAM" id="MobiDB-lite"/>
    </source>
</evidence>
<dbReference type="EMBL" id="JANPWB010000013">
    <property type="protein sequence ID" value="KAJ1104498.1"/>
    <property type="molecule type" value="Genomic_DNA"/>
</dbReference>
<accession>A0AAV7MLP3</accession>
<feature type="compositionally biased region" description="Polar residues" evidence="1">
    <location>
        <begin position="1"/>
        <end position="21"/>
    </location>
</feature>
<sequence length="219" mass="24865">MDQDSTPSPRDSEKTIQNSIPFTGPDEREKATEDISPWEDLAAWEREDFHPFHFTFDFLQAFFSGLTLPPSPNEIEEAFQDISSPEVAEQMEDQSKNMPSLNKSSPEVAEQMEDQSKNMPSLNKCISWQPRRNLAAFRLFLRNLLPTFKICSFLPPAVWLQFSEVCSWLHCSSRLSFCSWPHVVPDACGPLRGRCRGTGPVNQETIALLVSIPTISRSN</sequence>
<protein>
    <submittedName>
        <fullName evidence="2">Uncharacterized protein</fullName>
    </submittedName>
</protein>
<organism evidence="2 3">
    <name type="scientific">Pleurodeles waltl</name>
    <name type="common">Iberian ribbed newt</name>
    <dbReference type="NCBI Taxonomy" id="8319"/>
    <lineage>
        <taxon>Eukaryota</taxon>
        <taxon>Metazoa</taxon>
        <taxon>Chordata</taxon>
        <taxon>Craniata</taxon>
        <taxon>Vertebrata</taxon>
        <taxon>Euteleostomi</taxon>
        <taxon>Amphibia</taxon>
        <taxon>Batrachia</taxon>
        <taxon>Caudata</taxon>
        <taxon>Salamandroidea</taxon>
        <taxon>Salamandridae</taxon>
        <taxon>Pleurodelinae</taxon>
        <taxon>Pleurodeles</taxon>
    </lineage>
</organism>
<dbReference type="AlphaFoldDB" id="A0AAV7MLP3"/>
<keyword evidence="3" id="KW-1185">Reference proteome</keyword>